<dbReference type="PROSITE" id="PS50240">
    <property type="entry name" value="TRYPSIN_DOM"/>
    <property type="match status" value="3"/>
</dbReference>
<keyword evidence="2" id="KW-0720">Serine protease</keyword>
<dbReference type="Proteomes" id="UP001066276">
    <property type="component" value="Chromosome 7"/>
</dbReference>
<name>A0AAV7PGV0_PLEWA</name>
<dbReference type="PROSITE" id="PS00135">
    <property type="entry name" value="TRYPSIN_SER"/>
    <property type="match status" value="3"/>
</dbReference>
<dbReference type="EMBL" id="JANPWB010000011">
    <property type="protein sequence ID" value="KAJ1125808.1"/>
    <property type="molecule type" value="Genomic_DNA"/>
</dbReference>
<dbReference type="Pfam" id="PF00089">
    <property type="entry name" value="Trypsin"/>
    <property type="match status" value="3"/>
</dbReference>
<dbReference type="PANTHER" id="PTHR24253:SF170">
    <property type="entry name" value="PEPTIDASE S1 DOMAIN-CONTAINING PROTEIN"/>
    <property type="match status" value="1"/>
</dbReference>
<dbReference type="PRINTS" id="PR00722">
    <property type="entry name" value="CHYMOTRYPSIN"/>
</dbReference>
<dbReference type="PROSITE" id="PS00134">
    <property type="entry name" value="TRYPSIN_HIS"/>
    <property type="match status" value="3"/>
</dbReference>
<keyword evidence="2" id="KW-0378">Hydrolase</keyword>
<proteinExistence type="predicted"/>
<dbReference type="InterPro" id="IPR009003">
    <property type="entry name" value="Peptidase_S1_PA"/>
</dbReference>
<gene>
    <name evidence="4" type="ORF">NDU88_004226</name>
</gene>
<accession>A0AAV7PGV0</accession>
<feature type="domain" description="Peptidase S1" evidence="3">
    <location>
        <begin position="24"/>
        <end position="269"/>
    </location>
</feature>
<evidence type="ECO:0000259" key="3">
    <source>
        <dbReference type="PROSITE" id="PS50240"/>
    </source>
</evidence>
<dbReference type="GO" id="GO:0006508">
    <property type="term" value="P:proteolysis"/>
    <property type="evidence" value="ECO:0007669"/>
    <property type="project" value="UniProtKB-KW"/>
</dbReference>
<dbReference type="InterPro" id="IPR001314">
    <property type="entry name" value="Peptidase_S1A"/>
</dbReference>
<keyword evidence="2" id="KW-0645">Protease</keyword>
<reference evidence="4" key="1">
    <citation type="journal article" date="2022" name="bioRxiv">
        <title>Sequencing and chromosome-scale assembly of the giantPleurodeles waltlgenome.</title>
        <authorList>
            <person name="Brown T."/>
            <person name="Elewa A."/>
            <person name="Iarovenko S."/>
            <person name="Subramanian E."/>
            <person name="Araus A.J."/>
            <person name="Petzold A."/>
            <person name="Susuki M."/>
            <person name="Suzuki K.-i.T."/>
            <person name="Hayashi T."/>
            <person name="Toyoda A."/>
            <person name="Oliveira C."/>
            <person name="Osipova E."/>
            <person name="Leigh N.D."/>
            <person name="Simon A."/>
            <person name="Yun M.H."/>
        </authorList>
    </citation>
    <scope>NUCLEOTIDE SEQUENCE</scope>
    <source>
        <strain evidence="4">20211129_DDA</strain>
        <tissue evidence="4">Liver</tissue>
    </source>
</reference>
<sequence>MRCGVQLAECTTAVCGSPKISDRIVGGQNAYNGQWPWQITLQKEGVHFCGGSLITELWVLTAAHCFPSTPVNVSSFRVYLGAYQLSQNAVNPNVISMTPKTVIINSNYTVEGSSGDIALLELETPVQFTSYILPVCLPAPSVQFPAGMNCWVTGWGFTQDGVSLSSPQTLQEVQLPIIDPKTCDNMYHTGSGVSHQYQFIKYDMICAGYQQGQRDSCQGDSGGPLVCKLGSSWFLAGVVSWGYGCALPNRPGVYTVVTAYHGWIKQHVPEVEFSSTPNPNTTNVGTTTAFTSKPPDLISGATNKTSTMSVATATSSPATAAMTTTTSSFARYTATSTRILLTGPSQPACGSPIVSDRIVGGVDANNGQWPWQISLQQNGNHICGGSLITERWVLTAAHCFPSIPVNVSMFRVYLGAYQLSQNTVNPNVFSTTPKTVLINSNYTMEGSSGDIALLELETPVQFTSYILPVCLPAPSVQFPAGMNCWVTGWGFTQDGVSLPSPQTLQEVQLPIIDPTTCDNMYHTGSGMSQQYQFIKYDMICAGYPQGQRDSCQGDSGGPLVCKLGSSWFLAGVVSWGYGCAEPNRPGVYTLVTAYDTWIKQHVPEVEFSPAPTPGVTNMTTKPTVYTQTAITSNLISVTNKTSTVPTATATTSMSTESMAKAFSSPAGFTATSTGCGSPVISGKIVGGLDASNGQWPWQISLQQNGNHVCGGSLITERWVLTAAHCFPSIPVNVSVLRIYLGAYQLMQNSINPNVISASLKTVIINSNYTVEGSSGDIALLELETPVQFTSYILPVCLPAPSVQFPAGMNCWVTGWGFTQDGVSLSSPQTLQEVQLPIIDPTTCDNMYHTGSGVSQQYQFIKYDMICAGYPQGQRDSCQGDSGGPLVCKLGSSWFLAGVVSWGYGCALPNRPGVYTLVTAYNAWIKEYVPEVEFSSAATPYATNATTVNPSLNTIATSRPATVTMSIATRSMSTITSFTRTTDSRGSTDSNITATTRETKTSRLSSSGPVTKGFFNSTNTVSTTGEISSSGGSVTLPLVTWVFFLLLVHLSVT</sequence>
<keyword evidence="5" id="KW-1185">Reference proteome</keyword>
<dbReference type="InterPro" id="IPR001254">
    <property type="entry name" value="Trypsin_dom"/>
</dbReference>
<dbReference type="Gene3D" id="2.40.10.10">
    <property type="entry name" value="Trypsin-like serine proteases"/>
    <property type="match status" value="6"/>
</dbReference>
<evidence type="ECO:0000313" key="5">
    <source>
        <dbReference type="Proteomes" id="UP001066276"/>
    </source>
</evidence>
<dbReference type="FunFam" id="2.40.10.10:FF:000039">
    <property type="entry name" value="Brain-specific serine protease 4"/>
    <property type="match status" value="3"/>
</dbReference>
<dbReference type="SUPFAM" id="SSF50494">
    <property type="entry name" value="Trypsin-like serine proteases"/>
    <property type="match status" value="3"/>
</dbReference>
<dbReference type="GO" id="GO:0004252">
    <property type="term" value="F:serine-type endopeptidase activity"/>
    <property type="evidence" value="ECO:0007669"/>
    <property type="project" value="InterPro"/>
</dbReference>
<comment type="caution">
    <text evidence="4">The sequence shown here is derived from an EMBL/GenBank/DDBJ whole genome shotgun (WGS) entry which is preliminary data.</text>
</comment>
<evidence type="ECO:0000313" key="4">
    <source>
        <dbReference type="EMBL" id="KAJ1125808.1"/>
    </source>
</evidence>
<dbReference type="InterPro" id="IPR043504">
    <property type="entry name" value="Peptidase_S1_PA_chymotrypsin"/>
</dbReference>
<dbReference type="AlphaFoldDB" id="A0AAV7PGV0"/>
<organism evidence="4 5">
    <name type="scientific">Pleurodeles waltl</name>
    <name type="common">Iberian ribbed newt</name>
    <dbReference type="NCBI Taxonomy" id="8319"/>
    <lineage>
        <taxon>Eukaryota</taxon>
        <taxon>Metazoa</taxon>
        <taxon>Chordata</taxon>
        <taxon>Craniata</taxon>
        <taxon>Vertebrata</taxon>
        <taxon>Euteleostomi</taxon>
        <taxon>Amphibia</taxon>
        <taxon>Batrachia</taxon>
        <taxon>Caudata</taxon>
        <taxon>Salamandroidea</taxon>
        <taxon>Salamandridae</taxon>
        <taxon>Pleurodelinae</taxon>
        <taxon>Pleurodeles</taxon>
    </lineage>
</organism>
<dbReference type="InterPro" id="IPR018114">
    <property type="entry name" value="TRYPSIN_HIS"/>
</dbReference>
<evidence type="ECO:0000256" key="2">
    <source>
        <dbReference type="RuleBase" id="RU363034"/>
    </source>
</evidence>
<dbReference type="SMART" id="SM00020">
    <property type="entry name" value="Tryp_SPc"/>
    <property type="match status" value="3"/>
</dbReference>
<feature type="domain" description="Peptidase S1" evidence="3">
    <location>
        <begin position="358"/>
        <end position="603"/>
    </location>
</feature>
<evidence type="ECO:0000256" key="1">
    <source>
        <dbReference type="ARBA" id="ARBA00023157"/>
    </source>
</evidence>
<keyword evidence="1" id="KW-1015">Disulfide bond</keyword>
<dbReference type="InterPro" id="IPR033116">
    <property type="entry name" value="TRYPSIN_SER"/>
</dbReference>
<dbReference type="CDD" id="cd00190">
    <property type="entry name" value="Tryp_SPc"/>
    <property type="match status" value="3"/>
</dbReference>
<feature type="domain" description="Peptidase S1" evidence="3">
    <location>
        <begin position="684"/>
        <end position="929"/>
    </location>
</feature>
<protein>
    <recommendedName>
        <fullName evidence="3">Peptidase S1 domain-containing protein</fullName>
    </recommendedName>
</protein>
<dbReference type="PANTHER" id="PTHR24253">
    <property type="entry name" value="TRANSMEMBRANE PROTEASE SERINE"/>
    <property type="match status" value="1"/>
</dbReference>